<feature type="region of interest" description="Disordered" evidence="1">
    <location>
        <begin position="472"/>
        <end position="499"/>
    </location>
</feature>
<dbReference type="Proteomes" id="UP001485043">
    <property type="component" value="Unassembled WGS sequence"/>
</dbReference>
<gene>
    <name evidence="2" type="ORF">WJX84_000439</name>
</gene>
<dbReference type="EMBL" id="JALJOV010000308">
    <property type="protein sequence ID" value="KAK9864842.1"/>
    <property type="molecule type" value="Genomic_DNA"/>
</dbReference>
<proteinExistence type="predicted"/>
<name>A0AAW1T893_9CHLO</name>
<keyword evidence="3" id="KW-1185">Reference proteome</keyword>
<accession>A0AAW1T893</accession>
<evidence type="ECO:0000313" key="3">
    <source>
        <dbReference type="Proteomes" id="UP001485043"/>
    </source>
</evidence>
<evidence type="ECO:0000256" key="1">
    <source>
        <dbReference type="SAM" id="MobiDB-lite"/>
    </source>
</evidence>
<feature type="compositionally biased region" description="Basic residues" evidence="1">
    <location>
        <begin position="490"/>
        <end position="499"/>
    </location>
</feature>
<feature type="region of interest" description="Disordered" evidence="1">
    <location>
        <begin position="1"/>
        <end position="22"/>
    </location>
</feature>
<comment type="caution">
    <text evidence="2">The sequence shown here is derived from an EMBL/GenBank/DDBJ whole genome shotgun (WGS) entry which is preliminary data.</text>
</comment>
<protein>
    <submittedName>
        <fullName evidence="2">Uncharacterized protein</fullName>
    </submittedName>
</protein>
<dbReference type="AlphaFoldDB" id="A0AAW1T893"/>
<reference evidence="2 3" key="1">
    <citation type="journal article" date="2024" name="Nat. Commun.">
        <title>Phylogenomics reveals the evolutionary origins of lichenization in chlorophyte algae.</title>
        <authorList>
            <person name="Puginier C."/>
            <person name="Libourel C."/>
            <person name="Otte J."/>
            <person name="Skaloud P."/>
            <person name="Haon M."/>
            <person name="Grisel S."/>
            <person name="Petersen M."/>
            <person name="Berrin J.G."/>
            <person name="Delaux P.M."/>
            <person name="Dal Grande F."/>
            <person name="Keller J."/>
        </authorList>
    </citation>
    <scope>NUCLEOTIDE SEQUENCE [LARGE SCALE GENOMIC DNA]</scope>
    <source>
        <strain evidence="2 3">SAG 2523</strain>
    </source>
</reference>
<organism evidence="2 3">
    <name type="scientific">Apatococcus fuscideae</name>
    <dbReference type="NCBI Taxonomy" id="2026836"/>
    <lineage>
        <taxon>Eukaryota</taxon>
        <taxon>Viridiplantae</taxon>
        <taxon>Chlorophyta</taxon>
        <taxon>core chlorophytes</taxon>
        <taxon>Trebouxiophyceae</taxon>
        <taxon>Chlorellales</taxon>
        <taxon>Chlorellaceae</taxon>
        <taxon>Apatococcus</taxon>
    </lineage>
</organism>
<feature type="region of interest" description="Disordered" evidence="1">
    <location>
        <begin position="350"/>
        <end position="380"/>
    </location>
</feature>
<sequence>MSHRQRPRAPRVPARVRPRSRPRSFVRSRYEHMDTGFAEVPVRIGERTYTLQIRRRDDYVNANALSKQAGPAFNKYVKVAAGIPFPLDPRLYEEDVSRFGQALDPRAAVRLVGERSGLRTGLHGSGFELWTPGSRQMVVEKMACSPTTQTTWVHPLIARHVAAWLFPSEGGAVRAAFDRLRLREGLLRAGVCALPAPSRSAPAPETRLIAYGPLGESGPPGLGDVVTTDEVAGIHQDFIVDPHFCWLPMDAPAQAQAPMAPTVPTTAAGHATKFVRSLVADDGTPLDFEVRADGYVNGSRLEKSANLRVREYINKTGVLRYLDILSREHGRPTGVYTDTDGEVKVLGRHQVSHHENPSTARRGNPRVEYRTPQNPAGGDRHEVIPLIQKIDDMPIAQRAIWVHGKIAADMAQSCSVRVKEAILDVADRYARGQVTTEESRAVAEIAAGGRRRTPCFGGFEMILHNQRTRQLQMQPHLEGGQTRRTDPRVGAKRPRAACA</sequence>
<evidence type="ECO:0000313" key="2">
    <source>
        <dbReference type="EMBL" id="KAK9864842.1"/>
    </source>
</evidence>